<dbReference type="Proteomes" id="UP000887576">
    <property type="component" value="Unplaced"/>
</dbReference>
<sequence>MTVGWFDAFRENGAPTWYGENRSPVFVDFQIVLILLIFAVPIVAYLLICCGIRRNKWITTYSFLFFALNGAVLLVAICSSSWHAGNVRISTAYKAHTNARLNATLGVKIGLKHLNITLSTKHSDHYSFMDLVYEDKDNGLNYNERFDFADVTSMEAELKNALEKGLPYPILKVIEYLSVDRAGFTWGRKYRLAGYYTDVILWLAFSVWNLQLFLLILVPHYFAKTGFLVGIITLLANLIYFINTPSNLHIRFEAPSGHLTVLTFCPSWAFWLTFAAGWACLINYGILWILQAKTTFRFKTIFTTTVDKINGLPRPISMPQGCPSLETPIESNLSSLNRSVSAYRNSLTPSTISCSLEFENERS</sequence>
<name>A0AC34RHK6_9BILA</name>
<protein>
    <submittedName>
        <fullName evidence="2">Uncharacterized protein</fullName>
    </submittedName>
</protein>
<accession>A0AC34RHK6</accession>
<organism evidence="1 2">
    <name type="scientific">Panagrolaimus sp. JU765</name>
    <dbReference type="NCBI Taxonomy" id="591449"/>
    <lineage>
        <taxon>Eukaryota</taxon>
        <taxon>Metazoa</taxon>
        <taxon>Ecdysozoa</taxon>
        <taxon>Nematoda</taxon>
        <taxon>Chromadorea</taxon>
        <taxon>Rhabditida</taxon>
        <taxon>Tylenchina</taxon>
        <taxon>Panagrolaimomorpha</taxon>
        <taxon>Panagrolaimoidea</taxon>
        <taxon>Panagrolaimidae</taxon>
        <taxon>Panagrolaimus</taxon>
    </lineage>
</organism>
<evidence type="ECO:0000313" key="1">
    <source>
        <dbReference type="Proteomes" id="UP000887576"/>
    </source>
</evidence>
<reference evidence="2" key="1">
    <citation type="submission" date="2022-11" db="UniProtKB">
        <authorList>
            <consortium name="WormBaseParasite"/>
        </authorList>
    </citation>
    <scope>IDENTIFICATION</scope>
</reference>
<evidence type="ECO:0000313" key="2">
    <source>
        <dbReference type="WBParaSite" id="JU765_v2.g6995.t1"/>
    </source>
</evidence>
<proteinExistence type="predicted"/>
<dbReference type="WBParaSite" id="JU765_v2.g6995.t1">
    <property type="protein sequence ID" value="JU765_v2.g6995.t1"/>
    <property type="gene ID" value="JU765_v2.g6995"/>
</dbReference>